<protein>
    <submittedName>
        <fullName evidence="1">Uncharacterized protein</fullName>
    </submittedName>
</protein>
<keyword evidence="2" id="KW-1185">Reference proteome</keyword>
<proteinExistence type="predicted"/>
<organism evidence="1 2">
    <name type="scientific">Erwinia phage phiEaP8</name>
    <dbReference type="NCBI Taxonomy" id="2178928"/>
    <lineage>
        <taxon>Viruses</taxon>
        <taxon>Duplodnaviria</taxon>
        <taxon>Heunggongvirae</taxon>
        <taxon>Uroviricota</taxon>
        <taxon>Caudoviricetes</taxon>
        <taxon>Schitoviridae</taxon>
        <taxon>Erskinevirinae</taxon>
        <taxon>Yonginvirus</taxon>
        <taxon>Yonginvirus EaP8</taxon>
    </lineage>
</organism>
<dbReference type="KEGG" id="vg:55819075"/>
<dbReference type="RefSeq" id="YP_009889575.1">
    <property type="nucleotide sequence ID" value="NC_049510.1"/>
</dbReference>
<name>A0A3G1QTM7_9CAUD</name>
<evidence type="ECO:0000313" key="2">
    <source>
        <dbReference type="Proteomes" id="UP000267934"/>
    </source>
</evidence>
<accession>A0A3G1QTM7</accession>
<sequence length="78" mass="9002">MEIKVKRYRCHKEVLATPMSRGIYNKLRGWEVPADEDPSDEGYLVEYLDGGKPNHPDFDGYISWSPKDVFEAGYSEMS</sequence>
<dbReference type="GeneID" id="55819075"/>
<reference evidence="1 2" key="1">
    <citation type="journal article" date="2018" name="Plant Pathol. J.">
        <title>Characterization of the Lytic Bacteriophage phiEaP-8 Effective against Both Erwinia amylovora and Erwinia pyrifoliae Causing Severe Diseases in Apple and Pear.</title>
        <authorList>
            <person name="Park J."/>
            <person name="Lee G.M."/>
            <person name="Kim D."/>
            <person name="Park D.H."/>
            <person name="Oh C.S."/>
        </authorList>
    </citation>
    <scope>NUCLEOTIDE SEQUENCE [LARGE SCALE GENOMIC DNA]</scope>
</reference>
<dbReference type="Proteomes" id="UP000267934">
    <property type="component" value="Segment"/>
</dbReference>
<dbReference type="EMBL" id="MH160392">
    <property type="protein sequence ID" value="AWN06211.1"/>
    <property type="molecule type" value="Genomic_DNA"/>
</dbReference>
<evidence type="ECO:0000313" key="1">
    <source>
        <dbReference type="EMBL" id="AWN06211.1"/>
    </source>
</evidence>